<dbReference type="AlphaFoldDB" id="A0A246JVN9"/>
<evidence type="ECO:0000313" key="2">
    <source>
        <dbReference type="EMBL" id="OWQ97141.1"/>
    </source>
</evidence>
<organism evidence="2 3">
    <name type="scientific">Sphingopyxis bauzanensis</name>
    <dbReference type="NCBI Taxonomy" id="651663"/>
    <lineage>
        <taxon>Bacteria</taxon>
        <taxon>Pseudomonadati</taxon>
        <taxon>Pseudomonadota</taxon>
        <taxon>Alphaproteobacteria</taxon>
        <taxon>Sphingomonadales</taxon>
        <taxon>Sphingomonadaceae</taxon>
        <taxon>Sphingopyxis</taxon>
    </lineage>
</organism>
<accession>A0A246JVN9</accession>
<reference evidence="2 3" key="1">
    <citation type="journal article" date="2010" name="Int. J. Syst. Evol. Microbiol.">
        <title>Sphingopyxis bauzanensis sp. nov., a psychrophilic bacterium isolated from soil.</title>
        <authorList>
            <person name="Zhang D.C."/>
            <person name="Liu H.C."/>
            <person name="Xin Y.H."/>
            <person name="Zhou Y.G."/>
            <person name="Schinner F."/>
            <person name="Margesin R."/>
        </authorList>
    </citation>
    <scope>NUCLEOTIDE SEQUENCE [LARGE SCALE GENOMIC DNA]</scope>
    <source>
        <strain evidence="2 3">DSM 22271</strain>
    </source>
</reference>
<dbReference type="SMART" id="SM00530">
    <property type="entry name" value="HTH_XRE"/>
    <property type="match status" value="1"/>
</dbReference>
<dbReference type="InterPro" id="IPR010982">
    <property type="entry name" value="Lambda_DNA-bd_dom_sf"/>
</dbReference>
<dbReference type="Gene3D" id="1.10.260.40">
    <property type="entry name" value="lambda repressor-like DNA-binding domains"/>
    <property type="match status" value="1"/>
</dbReference>
<evidence type="ECO:0000259" key="1">
    <source>
        <dbReference type="PROSITE" id="PS50943"/>
    </source>
</evidence>
<dbReference type="EMBL" id="NISK01000002">
    <property type="protein sequence ID" value="OWQ97141.1"/>
    <property type="molecule type" value="Genomic_DNA"/>
</dbReference>
<evidence type="ECO:0000313" key="3">
    <source>
        <dbReference type="Proteomes" id="UP000197361"/>
    </source>
</evidence>
<dbReference type="InterPro" id="IPR001387">
    <property type="entry name" value="Cro/C1-type_HTH"/>
</dbReference>
<dbReference type="RefSeq" id="WP_088440998.1">
    <property type="nucleotide sequence ID" value="NZ_BMMC01000006.1"/>
</dbReference>
<keyword evidence="3" id="KW-1185">Reference proteome</keyword>
<dbReference type="Proteomes" id="UP000197361">
    <property type="component" value="Unassembled WGS sequence"/>
</dbReference>
<dbReference type="Pfam" id="PF01381">
    <property type="entry name" value="HTH_3"/>
    <property type="match status" value="1"/>
</dbReference>
<sequence length="113" mass="12441">MPASKKNSYARYTLAALERLGQLVAVARKEQRVTAQGLAERIGVTRAMIQRLEAGNPKVDIGVAFEACTILGIPLLGEDDVGSMTLRVEEGRRRLSLLPRYARARTVELADDF</sequence>
<proteinExistence type="predicted"/>
<gene>
    <name evidence="2" type="ORF">CDQ92_08700</name>
</gene>
<dbReference type="CDD" id="cd00093">
    <property type="entry name" value="HTH_XRE"/>
    <property type="match status" value="1"/>
</dbReference>
<name>A0A246JVN9_9SPHN</name>
<protein>
    <submittedName>
        <fullName evidence="2">Transcriptional regulator</fullName>
    </submittedName>
</protein>
<dbReference type="OrthoDB" id="7365273at2"/>
<dbReference type="PROSITE" id="PS50943">
    <property type="entry name" value="HTH_CROC1"/>
    <property type="match status" value="1"/>
</dbReference>
<comment type="caution">
    <text evidence="2">The sequence shown here is derived from an EMBL/GenBank/DDBJ whole genome shotgun (WGS) entry which is preliminary data.</text>
</comment>
<feature type="domain" description="HTH cro/C1-type" evidence="1">
    <location>
        <begin position="24"/>
        <end position="76"/>
    </location>
</feature>
<dbReference type="SUPFAM" id="SSF47413">
    <property type="entry name" value="lambda repressor-like DNA-binding domains"/>
    <property type="match status" value="1"/>
</dbReference>
<dbReference type="GO" id="GO:0003677">
    <property type="term" value="F:DNA binding"/>
    <property type="evidence" value="ECO:0007669"/>
    <property type="project" value="InterPro"/>
</dbReference>